<dbReference type="EMBL" id="JABSTQ010009430">
    <property type="protein sequence ID" value="KAG0429227.1"/>
    <property type="molecule type" value="Genomic_DNA"/>
</dbReference>
<dbReference type="Proteomes" id="UP000805193">
    <property type="component" value="Unassembled WGS sequence"/>
</dbReference>
<sequence>MPPRPTSRTNPKITMQVEETPSPADPREALLPRSPRNRPTPKAGCGTCGSSGPSAGQPTAHVLRKIVTGFGKGVSPPSALLNLYASRWADSQIFGAPCWKICTPLFRRPSFDGTSTT</sequence>
<name>A0AC60Q8D2_IXOPE</name>
<accession>A0AC60Q8D2</accession>
<keyword evidence="2" id="KW-1185">Reference proteome</keyword>
<comment type="caution">
    <text evidence="1">The sequence shown here is derived from an EMBL/GenBank/DDBJ whole genome shotgun (WGS) entry which is preliminary data.</text>
</comment>
<organism evidence="1 2">
    <name type="scientific">Ixodes persulcatus</name>
    <name type="common">Taiga tick</name>
    <dbReference type="NCBI Taxonomy" id="34615"/>
    <lineage>
        <taxon>Eukaryota</taxon>
        <taxon>Metazoa</taxon>
        <taxon>Ecdysozoa</taxon>
        <taxon>Arthropoda</taxon>
        <taxon>Chelicerata</taxon>
        <taxon>Arachnida</taxon>
        <taxon>Acari</taxon>
        <taxon>Parasitiformes</taxon>
        <taxon>Ixodida</taxon>
        <taxon>Ixodoidea</taxon>
        <taxon>Ixodidae</taxon>
        <taxon>Ixodinae</taxon>
        <taxon>Ixodes</taxon>
    </lineage>
</organism>
<reference evidence="1 2" key="1">
    <citation type="journal article" date="2020" name="Cell">
        <title>Large-Scale Comparative Analyses of Tick Genomes Elucidate Their Genetic Diversity and Vector Capacities.</title>
        <authorList>
            <consortium name="Tick Genome and Microbiome Consortium (TIGMIC)"/>
            <person name="Jia N."/>
            <person name="Wang J."/>
            <person name="Shi W."/>
            <person name="Du L."/>
            <person name="Sun Y."/>
            <person name="Zhan W."/>
            <person name="Jiang J.F."/>
            <person name="Wang Q."/>
            <person name="Zhang B."/>
            <person name="Ji P."/>
            <person name="Bell-Sakyi L."/>
            <person name="Cui X.M."/>
            <person name="Yuan T.T."/>
            <person name="Jiang B.G."/>
            <person name="Yang W.F."/>
            <person name="Lam T.T."/>
            <person name="Chang Q.C."/>
            <person name="Ding S.J."/>
            <person name="Wang X.J."/>
            <person name="Zhu J.G."/>
            <person name="Ruan X.D."/>
            <person name="Zhao L."/>
            <person name="Wei J.T."/>
            <person name="Ye R.Z."/>
            <person name="Que T.C."/>
            <person name="Du C.H."/>
            <person name="Zhou Y.H."/>
            <person name="Cheng J.X."/>
            <person name="Dai P.F."/>
            <person name="Guo W.B."/>
            <person name="Han X.H."/>
            <person name="Huang E.J."/>
            <person name="Li L.F."/>
            <person name="Wei W."/>
            <person name="Gao Y.C."/>
            <person name="Liu J.Z."/>
            <person name="Shao H.Z."/>
            <person name="Wang X."/>
            <person name="Wang C.C."/>
            <person name="Yang T.C."/>
            <person name="Huo Q.B."/>
            <person name="Li W."/>
            <person name="Chen H.Y."/>
            <person name="Chen S.E."/>
            <person name="Zhou L.G."/>
            <person name="Ni X.B."/>
            <person name="Tian J.H."/>
            <person name="Sheng Y."/>
            <person name="Liu T."/>
            <person name="Pan Y.S."/>
            <person name="Xia L.Y."/>
            <person name="Li J."/>
            <person name="Zhao F."/>
            <person name="Cao W.C."/>
        </authorList>
    </citation>
    <scope>NUCLEOTIDE SEQUENCE [LARGE SCALE GENOMIC DNA]</scope>
    <source>
        <strain evidence="1">Iper-2018</strain>
    </source>
</reference>
<proteinExistence type="predicted"/>
<gene>
    <name evidence="1" type="ORF">HPB47_023841</name>
</gene>
<evidence type="ECO:0000313" key="1">
    <source>
        <dbReference type="EMBL" id="KAG0429227.1"/>
    </source>
</evidence>
<evidence type="ECO:0000313" key="2">
    <source>
        <dbReference type="Proteomes" id="UP000805193"/>
    </source>
</evidence>
<protein>
    <submittedName>
        <fullName evidence="1">Uncharacterized protein</fullName>
    </submittedName>
</protein>